<dbReference type="Proteomes" id="UP000322927">
    <property type="component" value="Chromosome"/>
</dbReference>
<dbReference type="Pfam" id="PF19543">
    <property type="entry name" value="GH123_N"/>
    <property type="match status" value="1"/>
</dbReference>
<feature type="domain" description="Glycoside hydrolase 123-like N-terminal" evidence="2">
    <location>
        <begin position="20"/>
        <end position="989"/>
    </location>
</feature>
<feature type="region of interest" description="Disordered" evidence="1">
    <location>
        <begin position="983"/>
        <end position="1002"/>
    </location>
</feature>
<sequence length="1002" mass="107541">MGQTEPRAGHPELACGVGIWDQDVYGNHRLLVEVTDAAPAVAAELPWRRQGVSVRSVMGDVDVIVLAPSGLRVHNTVTVEATGERGRIAFEPVEGPGAYAVHYLPYAHTGKPYYPQAAYRPPTRTADPGWAHRCGLDGGGVEGAGTDGPGATGTRAGGWARLPRAEAFRYEAASALDSFAPMGFAATGAECEALREAHSGERFVVFAEDRAYPLGRYGSLPARWARTAPGAAFTGAADRGEFYAVQVGVYALADLTEVRAEVRGLPFAVRCLSTGGVDARGAAFERNVEVVEGGVTALWCGVDVPEEARSGLYEGEIAVSARGVPERTLPLRLTVRETVVEGHGAGDPARLARLRWLDSTLAQDDEVVPPFTPVEVDGQRLAILGRAVELGPDGLPHRISSAFTPSVTRADGPERELLAAPVTFGVGRTLEYGPLAVDQPGPARARWSTTATGEAVHLCLDGELESDGFLALHATLEATADTELDVRLDVPLREDIARYAMGLGLTGRACPATYDWTWDTPTRNQDACWLGDPAAGLHLSLRDEHYARPLNTNYYREKPLVTPRSWAGDGDGGVRLRTHDGVRTLTAFSGPLRLRAGESRRFTCRLLLTPFKPLDPARQLTERYFHAYASPGEVAAYGANVVNLHHATPPNPYINDPLLAAGTLRAYTDEAHRLGVRVKVYDTIRELTRHTPELPVLAALGDEIFAPGPGGGHAWLREHMGDSYVPGWVAPDVGDVAVVTSGDSRWHNSYVCGIDRLRRIVGVDGLYLDDVAYDRTTMKRVRKALARSAASAPLVDLHSCNQFRAPDGFASSANLYAELLPYVDRLWLGELFDYEGRDGADGADPAYWLVEMSGVPFGLMGEMLEGGGNPWRGLVFGMTARAPMTDVRPLWRAFDLLRLPEAEITGWWAGDPPVRTGRADVLATTWRGPGGTATALASWAPEPVEVVLGTEAGPVAAYAPAIDGFQPERSFAEGEPVPVAPGRGWLLRVDSPSADAGAATSP</sequence>
<dbReference type="OrthoDB" id="601823at2"/>
<reference evidence="3 4" key="1">
    <citation type="submission" date="2018-05" db="EMBL/GenBank/DDBJ databases">
        <title>Streptomyces venezuelae.</title>
        <authorList>
            <person name="Kim W."/>
            <person name="Lee N."/>
            <person name="Cho B.-K."/>
        </authorList>
    </citation>
    <scope>NUCLEOTIDE SEQUENCE [LARGE SCALE GENOMIC DNA]</scope>
    <source>
        <strain evidence="3 4">ATCC 14584</strain>
    </source>
</reference>
<dbReference type="InterPro" id="IPR045711">
    <property type="entry name" value="GH123-like_N"/>
</dbReference>
<dbReference type="RefSeq" id="WP_150214418.1">
    <property type="nucleotide sequence ID" value="NZ_CP029192.1"/>
</dbReference>
<evidence type="ECO:0000259" key="2">
    <source>
        <dbReference type="Pfam" id="PF19543"/>
    </source>
</evidence>
<evidence type="ECO:0000256" key="1">
    <source>
        <dbReference type="SAM" id="MobiDB-lite"/>
    </source>
</evidence>
<dbReference type="EMBL" id="CP029192">
    <property type="protein sequence ID" value="QES32624.1"/>
    <property type="molecule type" value="Genomic_DNA"/>
</dbReference>
<accession>A0A5P2BQ94</accession>
<evidence type="ECO:0000313" key="4">
    <source>
        <dbReference type="Proteomes" id="UP000322927"/>
    </source>
</evidence>
<evidence type="ECO:0000313" key="3">
    <source>
        <dbReference type="EMBL" id="QES32624.1"/>
    </source>
</evidence>
<organism evidence="3 4">
    <name type="scientific">Streptomyces venezuelae</name>
    <dbReference type="NCBI Taxonomy" id="54571"/>
    <lineage>
        <taxon>Bacteria</taxon>
        <taxon>Bacillati</taxon>
        <taxon>Actinomycetota</taxon>
        <taxon>Actinomycetes</taxon>
        <taxon>Kitasatosporales</taxon>
        <taxon>Streptomycetaceae</taxon>
        <taxon>Streptomyces</taxon>
    </lineage>
</organism>
<proteinExistence type="predicted"/>
<gene>
    <name evidence="3" type="ORF">DEJ48_03710</name>
</gene>
<name>A0A5P2BQ94_STRVZ</name>
<protein>
    <recommendedName>
        <fullName evidence="2">Glycoside hydrolase 123-like N-terminal domain-containing protein</fullName>
    </recommendedName>
</protein>
<dbReference type="AlphaFoldDB" id="A0A5P2BQ94"/>